<dbReference type="PATRIC" id="fig|1354255.3.peg.3387"/>
<organism evidence="1 2">
    <name type="scientific">Buttiauxella noackiae ATCC 51607</name>
    <dbReference type="NCBI Taxonomy" id="1354255"/>
    <lineage>
        <taxon>Bacteria</taxon>
        <taxon>Pseudomonadati</taxon>
        <taxon>Pseudomonadota</taxon>
        <taxon>Gammaproteobacteria</taxon>
        <taxon>Enterobacterales</taxon>
        <taxon>Enterobacteriaceae</taxon>
        <taxon>Buttiauxella</taxon>
    </lineage>
</organism>
<comment type="caution">
    <text evidence="1">The sequence shown here is derived from an EMBL/GenBank/DDBJ whole genome shotgun (WGS) entry which is preliminary data.</text>
</comment>
<proteinExistence type="predicted"/>
<accession>A0A1B7HJL9</accession>
<evidence type="ECO:0000313" key="1">
    <source>
        <dbReference type="EMBL" id="OAT15844.1"/>
    </source>
</evidence>
<evidence type="ECO:0000313" key="2">
    <source>
        <dbReference type="Proteomes" id="UP000078286"/>
    </source>
</evidence>
<name>A0A1B7HJL9_9ENTR</name>
<sequence length="37" mass="4279">MLMWWQATLPDALSEANLALNRETVQLAEIYVMKITN</sequence>
<dbReference type="Proteomes" id="UP000078286">
    <property type="component" value="Unassembled WGS sequence"/>
</dbReference>
<reference evidence="1 2" key="1">
    <citation type="submission" date="2016-04" db="EMBL/GenBank/DDBJ databases">
        <title>ATOL: Assembling a taxonomically balanced genome-scale reconstruction of the evolutionary history of the Enterobacteriaceae.</title>
        <authorList>
            <person name="Plunkett G.III."/>
            <person name="Neeno-Eckwall E.C."/>
            <person name="Glasner J.D."/>
            <person name="Perna N.T."/>
        </authorList>
    </citation>
    <scope>NUCLEOTIDE SEQUENCE [LARGE SCALE GENOMIC DNA]</scope>
    <source>
        <strain evidence="1 2">ATCC 51607</strain>
    </source>
</reference>
<gene>
    <name evidence="1" type="ORF">M979_3292</name>
</gene>
<dbReference type="EMBL" id="LXEO01000049">
    <property type="protein sequence ID" value="OAT15844.1"/>
    <property type="molecule type" value="Genomic_DNA"/>
</dbReference>
<protein>
    <submittedName>
        <fullName evidence="1">Uncharacterized protein</fullName>
    </submittedName>
</protein>
<keyword evidence="2" id="KW-1185">Reference proteome</keyword>
<dbReference type="AlphaFoldDB" id="A0A1B7HJL9"/>